<keyword evidence="6 8" id="KW-0472">Membrane</keyword>
<evidence type="ECO:0000259" key="12">
    <source>
        <dbReference type="Pfam" id="PF07715"/>
    </source>
</evidence>
<dbReference type="InterPro" id="IPR008969">
    <property type="entry name" value="CarboxyPept-like_regulatory"/>
</dbReference>
<dbReference type="GO" id="GO:0009279">
    <property type="term" value="C:cell outer membrane"/>
    <property type="evidence" value="ECO:0007669"/>
    <property type="project" value="UniProtKB-SubCell"/>
</dbReference>
<evidence type="ECO:0000256" key="8">
    <source>
        <dbReference type="PROSITE-ProRule" id="PRU01360"/>
    </source>
</evidence>
<dbReference type="InterPro" id="IPR023997">
    <property type="entry name" value="TonB-dep_OMP_SusC/RagA_CS"/>
</dbReference>
<feature type="domain" description="TonB-dependent receptor plug" evidence="12">
    <location>
        <begin position="120"/>
        <end position="239"/>
    </location>
</feature>
<dbReference type="SUPFAM" id="SSF49464">
    <property type="entry name" value="Carboxypeptidase regulatory domain-like"/>
    <property type="match status" value="1"/>
</dbReference>
<proteinExistence type="inferred from homology"/>
<dbReference type="InterPro" id="IPR036942">
    <property type="entry name" value="Beta-barrel_TonB_sf"/>
</dbReference>
<name>A0AAJ6BJ07_9BACT</name>
<evidence type="ECO:0000256" key="6">
    <source>
        <dbReference type="ARBA" id="ARBA00023136"/>
    </source>
</evidence>
<evidence type="ECO:0000313" key="14">
    <source>
        <dbReference type="Proteomes" id="UP001220610"/>
    </source>
</evidence>
<evidence type="ECO:0000256" key="9">
    <source>
        <dbReference type="RuleBase" id="RU003357"/>
    </source>
</evidence>
<keyword evidence="3 8" id="KW-1134">Transmembrane beta strand</keyword>
<dbReference type="Gene3D" id="2.40.170.20">
    <property type="entry name" value="TonB-dependent receptor, beta-barrel domain"/>
    <property type="match status" value="1"/>
</dbReference>
<dbReference type="Pfam" id="PF07715">
    <property type="entry name" value="Plug"/>
    <property type="match status" value="1"/>
</dbReference>
<evidence type="ECO:0000256" key="1">
    <source>
        <dbReference type="ARBA" id="ARBA00004571"/>
    </source>
</evidence>
<comment type="subcellular location">
    <subcellularLocation>
        <location evidence="1 8">Cell outer membrane</location>
        <topology evidence="1 8">Multi-pass membrane protein</topology>
    </subcellularLocation>
</comment>
<keyword evidence="10" id="KW-0732">Signal</keyword>
<dbReference type="Pfam" id="PF13715">
    <property type="entry name" value="CarbopepD_reg_2"/>
    <property type="match status" value="1"/>
</dbReference>
<dbReference type="NCBIfam" id="TIGR04056">
    <property type="entry name" value="OMP_RagA_SusC"/>
    <property type="match status" value="1"/>
</dbReference>
<dbReference type="InterPro" id="IPR012910">
    <property type="entry name" value="Plug_dom"/>
</dbReference>
<keyword evidence="13" id="KW-0675">Receptor</keyword>
<sequence length="1014" mass="111196">MRIILQSVAFMAMLGLVAPLYAQTPDRVITGIVTNADQQAPLEGATITAGNQQTISQKDGSFKLTLRNTTSFIVVSFTGYEPQRIRLSAASILNISLQPSSRQLDDVIVTGYSTQNRRFIAGSIASISVNDIKHIPAASFNQLLQGKAAGVQVTANSGVPGGGITFRVRGNNSINAAADPLYIVDGVIISNTDLIKTSLGNQQQSNPLADINPADIQTIQVLKDANATAIYGSLGANGVVIVTTKRGKQNTAGKVSLHIAQGWSDAPKKFKLVSGPENGLLVNESRINTAIDQGIDPATIILPYDPDTLQTYDRISGLFRTARTQNYEVGIQGGGERSNYYASFGYLKQEGIIRPSNFERFSARLNYDNQVNQRLKVGTSINISRTYRNVSVNDNSPTGVINSAIFPRSFLPIYNANGTYARYGSFDNHIALIENLDNNAVGWRSIGNVYAELSILKELKFRTSYSLDYNSMYENNYSNTLISAGIASNGSASSNETKNTLFTADQVLTYIKTFSGRHSVNALVGNSINTILNQNTNATGTGFPSNSIKAISAAANRSGSSSESLAKLVSFFGKASYTLDNKYTIDGSIRADASSRFGVNNRWGYFPSGGFTWRLSQEDLVERLGIFDDLKLRASIGLSGTQNGIDAYAAPGLWATGYNYLEQPGTAPFQLANPDLTWETTRQLDIGTEFTILDRRLTITVDYYNKYTYDLLLNVPVPYRSGFTNYLQNFGAVRNKGWELSINTVNINTADFSWTTDFNISWNRNRIEKLASDITLGASGRNTSILREGHPINSFYLYKQLYVDPQTGNAVYEDVNKDGFITSADRQIVGNANPNYSGGLNNTLAWKNFELNFFLFFTQGNKIMNMQNFFLVHGGTQSNIGFLPIQLERWQKPGDITDIPRLTTYSRNPTQNGGPANNYGGTVASLSSRYLEDASFLRLRNVSFSYQFPSGVTNRLRLNALRAYVQVTNLFTISNYSGLDPEVSSQSANQNTAGYDWATVPQPRTIQVGLNVSF</sequence>
<dbReference type="Pfam" id="PF00593">
    <property type="entry name" value="TonB_dep_Rec_b-barrel"/>
    <property type="match status" value="1"/>
</dbReference>
<dbReference type="SUPFAM" id="SSF56935">
    <property type="entry name" value="Porins"/>
    <property type="match status" value="1"/>
</dbReference>
<dbReference type="Gene3D" id="2.170.130.10">
    <property type="entry name" value="TonB-dependent receptor, plug domain"/>
    <property type="match status" value="1"/>
</dbReference>
<keyword evidence="7 8" id="KW-0998">Cell outer membrane</keyword>
<evidence type="ECO:0000256" key="5">
    <source>
        <dbReference type="ARBA" id="ARBA00023077"/>
    </source>
</evidence>
<dbReference type="InterPro" id="IPR037066">
    <property type="entry name" value="Plug_dom_sf"/>
</dbReference>
<keyword evidence="4 8" id="KW-0812">Transmembrane</keyword>
<comment type="similarity">
    <text evidence="8 9">Belongs to the TonB-dependent receptor family.</text>
</comment>
<evidence type="ECO:0000256" key="4">
    <source>
        <dbReference type="ARBA" id="ARBA00022692"/>
    </source>
</evidence>
<evidence type="ECO:0000313" key="13">
    <source>
        <dbReference type="EMBL" id="WEK37837.1"/>
    </source>
</evidence>
<evidence type="ECO:0000256" key="7">
    <source>
        <dbReference type="ARBA" id="ARBA00023237"/>
    </source>
</evidence>
<feature type="domain" description="TonB-dependent receptor-like beta-barrel" evidence="11">
    <location>
        <begin position="380"/>
        <end position="809"/>
    </location>
</feature>
<accession>A0AAJ6BJ07</accession>
<evidence type="ECO:0000256" key="3">
    <source>
        <dbReference type="ARBA" id="ARBA00022452"/>
    </source>
</evidence>
<organism evidence="13 14">
    <name type="scientific">Candidatus Pseudobacter hemicellulosilyticus</name>
    <dbReference type="NCBI Taxonomy" id="3121375"/>
    <lineage>
        <taxon>Bacteria</taxon>
        <taxon>Pseudomonadati</taxon>
        <taxon>Bacteroidota</taxon>
        <taxon>Chitinophagia</taxon>
        <taxon>Chitinophagales</taxon>
        <taxon>Chitinophagaceae</taxon>
        <taxon>Pseudobacter</taxon>
    </lineage>
</organism>
<keyword evidence="2 8" id="KW-0813">Transport</keyword>
<gene>
    <name evidence="13" type="ORF">P0Y53_10015</name>
</gene>
<dbReference type="PROSITE" id="PS52016">
    <property type="entry name" value="TONB_DEPENDENT_REC_3"/>
    <property type="match status" value="1"/>
</dbReference>
<dbReference type="InterPro" id="IPR000531">
    <property type="entry name" value="Beta-barrel_TonB"/>
</dbReference>
<dbReference type="Gene3D" id="2.60.40.1120">
    <property type="entry name" value="Carboxypeptidase-like, regulatory domain"/>
    <property type="match status" value="1"/>
</dbReference>
<dbReference type="Proteomes" id="UP001220610">
    <property type="component" value="Chromosome"/>
</dbReference>
<dbReference type="NCBIfam" id="TIGR04057">
    <property type="entry name" value="SusC_RagA_signa"/>
    <property type="match status" value="1"/>
</dbReference>
<keyword evidence="5 9" id="KW-0798">TonB box</keyword>
<evidence type="ECO:0000259" key="11">
    <source>
        <dbReference type="Pfam" id="PF00593"/>
    </source>
</evidence>
<evidence type="ECO:0000256" key="10">
    <source>
        <dbReference type="SAM" id="SignalP"/>
    </source>
</evidence>
<feature type="chain" id="PRO_5042501745" evidence="10">
    <location>
        <begin position="23"/>
        <end position="1014"/>
    </location>
</feature>
<dbReference type="InterPro" id="IPR023996">
    <property type="entry name" value="TonB-dep_OMP_SusC/RagA"/>
</dbReference>
<reference evidence="13" key="1">
    <citation type="submission" date="2023-03" db="EMBL/GenBank/DDBJ databases">
        <title>Andean soil-derived lignocellulolytic bacterial consortium as a source of novel taxa and putative plastic-active enzymes.</title>
        <authorList>
            <person name="Diaz-Garcia L."/>
            <person name="Chuvochina M."/>
            <person name="Feuerriegel G."/>
            <person name="Bunk B."/>
            <person name="Sproer C."/>
            <person name="Streit W.R."/>
            <person name="Rodriguez L.M."/>
            <person name="Overmann J."/>
            <person name="Jimenez D.J."/>
        </authorList>
    </citation>
    <scope>NUCLEOTIDE SEQUENCE</scope>
    <source>
        <strain evidence="13">MAG 7</strain>
    </source>
</reference>
<feature type="signal peptide" evidence="10">
    <location>
        <begin position="1"/>
        <end position="22"/>
    </location>
</feature>
<dbReference type="EMBL" id="CP119311">
    <property type="protein sequence ID" value="WEK37837.1"/>
    <property type="molecule type" value="Genomic_DNA"/>
</dbReference>
<dbReference type="InterPro" id="IPR039426">
    <property type="entry name" value="TonB-dep_rcpt-like"/>
</dbReference>
<dbReference type="AlphaFoldDB" id="A0AAJ6BJ07"/>
<evidence type="ECO:0000256" key="2">
    <source>
        <dbReference type="ARBA" id="ARBA00022448"/>
    </source>
</evidence>
<protein>
    <submittedName>
        <fullName evidence="13">TonB-dependent receptor</fullName>
    </submittedName>
</protein>